<comment type="caution">
    <text evidence="1">The sequence shown here is derived from an EMBL/GenBank/DDBJ whole genome shotgun (WGS) entry which is preliminary data.</text>
</comment>
<dbReference type="Proteomes" id="UP001296873">
    <property type="component" value="Unassembled WGS sequence"/>
</dbReference>
<gene>
    <name evidence="1" type="ORF">CKO28_18740</name>
</gene>
<proteinExistence type="predicted"/>
<reference evidence="1 2" key="1">
    <citation type="journal article" date="2020" name="Microorganisms">
        <title>Osmotic Adaptation and Compatible Solute Biosynthesis of Phototrophic Bacteria as Revealed from Genome Analyses.</title>
        <authorList>
            <person name="Imhoff J.F."/>
            <person name="Rahn T."/>
            <person name="Kunzel S."/>
            <person name="Keller A."/>
            <person name="Neulinger S.C."/>
        </authorList>
    </citation>
    <scope>NUCLEOTIDE SEQUENCE [LARGE SCALE GENOMIC DNA]</scope>
    <source>
        <strain evidence="1 2">DSM 9895</strain>
    </source>
</reference>
<dbReference type="EMBL" id="NRRL01000074">
    <property type="protein sequence ID" value="MBK1670076.1"/>
    <property type="molecule type" value="Genomic_DNA"/>
</dbReference>
<evidence type="ECO:0000313" key="1">
    <source>
        <dbReference type="EMBL" id="MBK1670076.1"/>
    </source>
</evidence>
<keyword evidence="2" id="KW-1185">Reference proteome</keyword>
<accession>A0ABS1DJ94</accession>
<dbReference type="RefSeq" id="WP_200342424.1">
    <property type="nucleotide sequence ID" value="NZ_NRRL01000074.1"/>
</dbReference>
<protein>
    <submittedName>
        <fullName evidence="1">Uncharacterized protein</fullName>
    </submittedName>
</protein>
<evidence type="ECO:0000313" key="2">
    <source>
        <dbReference type="Proteomes" id="UP001296873"/>
    </source>
</evidence>
<name>A0ABS1DJ94_9PROT</name>
<organism evidence="1 2">
    <name type="scientific">Rhodovibrio sodomensis</name>
    <dbReference type="NCBI Taxonomy" id="1088"/>
    <lineage>
        <taxon>Bacteria</taxon>
        <taxon>Pseudomonadati</taxon>
        <taxon>Pseudomonadota</taxon>
        <taxon>Alphaproteobacteria</taxon>
        <taxon>Rhodospirillales</taxon>
        <taxon>Rhodovibrionaceae</taxon>
        <taxon>Rhodovibrio</taxon>
    </lineage>
</organism>
<sequence>MSICVPQHVDQANIDYLMDSSNGGDALEGVCRMPGVQGEITRLHMANAVRRFDLREDARRSIEADVWAANAAMIAAS</sequence>